<gene>
    <name evidence="5" type="primary">menG</name>
    <name evidence="7" type="ORF">dsat_2086</name>
</gene>
<feature type="compositionally biased region" description="Low complexity" evidence="6">
    <location>
        <begin position="23"/>
        <end position="38"/>
    </location>
</feature>
<dbReference type="eggNOG" id="COG2226">
    <property type="taxonomic scope" value="Bacteria"/>
</dbReference>
<comment type="function">
    <text evidence="5">Methyltransferase required for the conversion of demethylmenaquinol (DMKH2) to menaquinol (MKH2).</text>
</comment>
<comment type="similarity">
    <text evidence="5">Belongs to the class I-like SAM-binding methyltransferase superfamily. MenG/UbiE family.</text>
</comment>
<dbReference type="NCBIfam" id="TIGR01934">
    <property type="entry name" value="MenG_MenH_UbiE"/>
    <property type="match status" value="1"/>
</dbReference>
<dbReference type="PANTHER" id="PTHR43591:SF24">
    <property type="entry name" value="2-METHOXY-6-POLYPRENYL-1,4-BENZOQUINOL METHYLASE, MITOCHONDRIAL"/>
    <property type="match status" value="1"/>
</dbReference>
<evidence type="ECO:0000313" key="7">
    <source>
        <dbReference type="EMBL" id="EPR35385.1"/>
    </source>
</evidence>
<dbReference type="PATRIC" id="fig|1121439.3.peg.472"/>
<reference evidence="7 8" key="1">
    <citation type="journal article" date="2013" name="Genome Announc.">
        <title>Draft genome sequences for three mercury-methylating, sulfate-reducing bacteria.</title>
        <authorList>
            <person name="Brown S.D."/>
            <person name="Hurt R.A.Jr."/>
            <person name="Gilmour C.C."/>
            <person name="Elias D.A."/>
        </authorList>
    </citation>
    <scope>NUCLEOTIDE SEQUENCE [LARGE SCALE GENOMIC DNA]</scope>
    <source>
        <strain evidence="7 8">DSM 16529</strain>
    </source>
</reference>
<protein>
    <recommendedName>
        <fullName evidence="5">Demethylmenaquinone methyltransferase</fullName>
        <ecNumber evidence="5">2.1.1.163</ecNumber>
    </recommendedName>
</protein>
<dbReference type="InterPro" id="IPR029063">
    <property type="entry name" value="SAM-dependent_MTases_sf"/>
</dbReference>
<evidence type="ECO:0000256" key="4">
    <source>
        <dbReference type="ARBA" id="ARBA00022691"/>
    </source>
</evidence>
<feature type="binding site" evidence="5">
    <location>
        <position position="94"/>
    </location>
    <ligand>
        <name>S-adenosyl-L-methionine</name>
        <dbReference type="ChEBI" id="CHEBI:59789"/>
    </ligand>
</feature>
<feature type="region of interest" description="Disordered" evidence="6">
    <location>
        <begin position="1"/>
        <end position="41"/>
    </location>
</feature>
<comment type="catalytic activity">
    <reaction evidence="5">
        <text>a 2-demethylmenaquinol + S-adenosyl-L-methionine = a menaquinol + S-adenosyl-L-homocysteine + H(+)</text>
        <dbReference type="Rhea" id="RHEA:42640"/>
        <dbReference type="Rhea" id="RHEA-COMP:9539"/>
        <dbReference type="Rhea" id="RHEA-COMP:9563"/>
        <dbReference type="ChEBI" id="CHEBI:15378"/>
        <dbReference type="ChEBI" id="CHEBI:18151"/>
        <dbReference type="ChEBI" id="CHEBI:55437"/>
        <dbReference type="ChEBI" id="CHEBI:57856"/>
        <dbReference type="ChEBI" id="CHEBI:59789"/>
        <dbReference type="EC" id="2.1.1.163"/>
    </reaction>
</comment>
<evidence type="ECO:0000256" key="6">
    <source>
        <dbReference type="SAM" id="MobiDB-lite"/>
    </source>
</evidence>
<dbReference type="EMBL" id="ATHI01000004">
    <property type="protein sequence ID" value="EPR35385.1"/>
    <property type="molecule type" value="Genomic_DNA"/>
</dbReference>
<dbReference type="UniPathway" id="UPA00079">
    <property type="reaction ID" value="UER00169"/>
</dbReference>
<keyword evidence="8" id="KW-1185">Reference proteome</keyword>
<keyword evidence="7" id="KW-0830">Ubiquinone</keyword>
<dbReference type="AlphaFoldDB" id="S7TFM3"/>
<dbReference type="SUPFAM" id="SSF53335">
    <property type="entry name" value="S-adenosyl-L-methionine-dependent methyltransferases"/>
    <property type="match status" value="1"/>
</dbReference>
<keyword evidence="1 5" id="KW-0474">Menaquinone biosynthesis</keyword>
<dbReference type="Gene3D" id="3.40.50.150">
    <property type="entry name" value="Vaccinia Virus protein VP39"/>
    <property type="match status" value="1"/>
</dbReference>
<proteinExistence type="inferred from homology"/>
<dbReference type="RefSeq" id="WP_020885972.1">
    <property type="nucleotide sequence ID" value="NZ_ATHI01000004.1"/>
</dbReference>
<evidence type="ECO:0000256" key="2">
    <source>
        <dbReference type="ARBA" id="ARBA00022603"/>
    </source>
</evidence>
<comment type="pathway">
    <text evidence="5">Quinol/quinone metabolism; menaquinone biosynthesis; menaquinol from 1,4-dihydroxy-2-naphthoate: step 2/2.</text>
</comment>
<dbReference type="UniPathway" id="UPA00232"/>
<dbReference type="HAMAP" id="MF_01813">
    <property type="entry name" value="MenG_UbiE_methyltr"/>
    <property type="match status" value="1"/>
</dbReference>
<dbReference type="PROSITE" id="PS51608">
    <property type="entry name" value="SAM_MT_UBIE"/>
    <property type="match status" value="1"/>
</dbReference>
<dbReference type="GO" id="GO:0009234">
    <property type="term" value="P:menaquinone biosynthetic process"/>
    <property type="evidence" value="ECO:0007669"/>
    <property type="project" value="UniProtKB-UniRule"/>
</dbReference>
<dbReference type="EC" id="2.1.1.163" evidence="5"/>
<accession>S7TFM3</accession>
<dbReference type="Pfam" id="PF01209">
    <property type="entry name" value="Ubie_methyltran"/>
    <property type="match status" value="1"/>
</dbReference>
<comment type="caution">
    <text evidence="7">The sequence shown here is derived from an EMBL/GenBank/DDBJ whole genome shotgun (WGS) entry which is preliminary data.</text>
</comment>
<dbReference type="Proteomes" id="UP000014975">
    <property type="component" value="Unassembled WGS sequence"/>
</dbReference>
<keyword evidence="4 5" id="KW-0949">S-adenosyl-L-methionine</keyword>
<sequence length="276" mass="30121">MTTPRNSGEDRPAPAETPAGQDAPAPSGSTHASSASSPDGHGHRVAAMFGRIARWYDILNHGLSLGQDIYWRHRLVRHLRLPRNGLLVDLAAGTMDVTLTALRQFPDARVLALDFAQPMLARGRDKVAARGLSDRVLPALADGRVLPLPDACADAATIAFGIRNIVPREQAFAELFRVLKPGGRLCVLEFGSGRTRIWKGLYNLYLDRLLPMAGRLVSGDSDAYRYLADTIRNFPDARELGREMRAAGFDRVLWHPLLSGIVYVHVAEKAGDGKSA</sequence>
<feature type="binding site" evidence="5">
    <location>
        <begin position="142"/>
        <end position="143"/>
    </location>
    <ligand>
        <name>S-adenosyl-L-methionine</name>
        <dbReference type="ChEBI" id="CHEBI:59789"/>
    </ligand>
</feature>
<evidence type="ECO:0000256" key="5">
    <source>
        <dbReference type="HAMAP-Rule" id="MF_01813"/>
    </source>
</evidence>
<dbReference type="GO" id="GO:0043770">
    <property type="term" value="F:demethylmenaquinone methyltransferase activity"/>
    <property type="evidence" value="ECO:0007669"/>
    <property type="project" value="UniProtKB-UniRule"/>
</dbReference>
<keyword evidence="3 5" id="KW-0808">Transferase</keyword>
<dbReference type="InterPro" id="IPR023576">
    <property type="entry name" value="UbiE/COQ5_MeTrFase_CS"/>
</dbReference>
<evidence type="ECO:0000256" key="1">
    <source>
        <dbReference type="ARBA" id="ARBA00022428"/>
    </source>
</evidence>
<dbReference type="PANTHER" id="PTHR43591">
    <property type="entry name" value="METHYLTRANSFERASE"/>
    <property type="match status" value="1"/>
</dbReference>
<evidence type="ECO:0000313" key="8">
    <source>
        <dbReference type="Proteomes" id="UP000014975"/>
    </source>
</evidence>
<dbReference type="GO" id="GO:0032259">
    <property type="term" value="P:methylation"/>
    <property type="evidence" value="ECO:0007669"/>
    <property type="project" value="UniProtKB-KW"/>
</dbReference>
<name>S7TFM3_9BACT</name>
<organism evidence="7 8">
    <name type="scientific">Alkalidesulfovibrio alkalitolerans DSM 16529</name>
    <dbReference type="NCBI Taxonomy" id="1121439"/>
    <lineage>
        <taxon>Bacteria</taxon>
        <taxon>Pseudomonadati</taxon>
        <taxon>Thermodesulfobacteriota</taxon>
        <taxon>Desulfovibrionia</taxon>
        <taxon>Desulfovibrionales</taxon>
        <taxon>Desulfovibrionaceae</taxon>
        <taxon>Alkalidesulfovibrio</taxon>
    </lineage>
</organism>
<dbReference type="InterPro" id="IPR004033">
    <property type="entry name" value="UbiE/COQ5_MeTrFase"/>
</dbReference>
<dbReference type="GO" id="GO:0006744">
    <property type="term" value="P:ubiquinone biosynthetic process"/>
    <property type="evidence" value="ECO:0007669"/>
    <property type="project" value="UniProtKB-UniPathway"/>
</dbReference>
<evidence type="ECO:0000256" key="3">
    <source>
        <dbReference type="ARBA" id="ARBA00022679"/>
    </source>
</evidence>
<dbReference type="STRING" id="1121439.dsat_2086"/>
<keyword evidence="2 5" id="KW-0489">Methyltransferase</keyword>
<feature type="binding site" evidence="5">
    <location>
        <position position="114"/>
    </location>
    <ligand>
        <name>S-adenosyl-L-methionine</name>
        <dbReference type="ChEBI" id="CHEBI:59789"/>
    </ligand>
</feature>
<dbReference type="PROSITE" id="PS01184">
    <property type="entry name" value="UBIE_2"/>
    <property type="match status" value="1"/>
</dbReference>
<dbReference type="PROSITE" id="PS01183">
    <property type="entry name" value="UBIE_1"/>
    <property type="match status" value="1"/>
</dbReference>
<comment type="caution">
    <text evidence="5">Lacks conserved residue(s) required for the propagation of feature annotation.</text>
</comment>
<dbReference type="CDD" id="cd02440">
    <property type="entry name" value="AdoMet_MTases"/>
    <property type="match status" value="1"/>
</dbReference>